<keyword evidence="4 6" id="KW-0472">Membrane</keyword>
<dbReference type="EMBL" id="JAWDGP010001550">
    <property type="protein sequence ID" value="KAK3790275.1"/>
    <property type="molecule type" value="Genomic_DNA"/>
</dbReference>
<feature type="transmembrane region" description="Helical" evidence="6">
    <location>
        <begin position="214"/>
        <end position="238"/>
    </location>
</feature>
<dbReference type="Proteomes" id="UP001283361">
    <property type="component" value="Unassembled WGS sequence"/>
</dbReference>
<reference evidence="7" key="1">
    <citation type="journal article" date="2023" name="G3 (Bethesda)">
        <title>A reference genome for the long-term kleptoplast-retaining sea slug Elysia crispata morphotype clarki.</title>
        <authorList>
            <person name="Eastman K.E."/>
            <person name="Pendleton A.L."/>
            <person name="Shaikh M.A."/>
            <person name="Suttiyut T."/>
            <person name="Ogas R."/>
            <person name="Tomko P."/>
            <person name="Gavelis G."/>
            <person name="Widhalm J.R."/>
            <person name="Wisecaver J.H."/>
        </authorList>
    </citation>
    <scope>NUCLEOTIDE SEQUENCE</scope>
    <source>
        <strain evidence="7">ECLA1</strain>
    </source>
</reference>
<feature type="region of interest" description="Disordered" evidence="5">
    <location>
        <begin position="1"/>
        <end position="39"/>
    </location>
</feature>
<keyword evidence="3 6" id="KW-1133">Transmembrane helix</keyword>
<comment type="subcellular location">
    <subcellularLocation>
        <location evidence="1">Membrane</location>
        <topology evidence="1">Multi-pass membrane protein</topology>
    </subcellularLocation>
</comment>
<keyword evidence="8" id="KW-1185">Reference proteome</keyword>
<keyword evidence="2 6" id="KW-0812">Transmembrane</keyword>
<dbReference type="PANTHER" id="PTHR23507">
    <property type="entry name" value="ZGC:174356"/>
    <property type="match status" value="1"/>
</dbReference>
<sequence length="418" mass="46698">MGEESVYEHLISSSDRHSLVGQETLSPPDQQSKDEDGDRQKRRNMTILIICCSFSMLGYGIYTTAYSQWIYVRFEMDALGANFSKLNQSASKDPCFRGNHTDSPFKPLLMEAQSNSAHFSMLITLCSLVPSFFVNILLGAYSDQLGRRLIFIVPLAGNVARTAIVCAVAFWNLNVNFVLLAYTVHGLTGDYIAFIMAVFVYTADNTTKGKDRSFLMVFTQAVITICYYLSQLATGYYIEALGYVWPMVTGLGGLCVAFLIALFFLHETLDKSKQHNYNLPDERAILLGSQANWLREQRFRYGAGSMESPVLPIIRAILSRMVRTEERGSLFASIAVIETAAIAASGAGLNELYATSVDRWRGLTYFVIGCIVFFSAVLMLAYKSIIFRRQPQSAALKIEVSRQYEKINTSESDCEDIG</sequence>
<evidence type="ECO:0000256" key="6">
    <source>
        <dbReference type="SAM" id="Phobius"/>
    </source>
</evidence>
<feature type="transmembrane region" description="Helical" evidence="6">
    <location>
        <begin position="244"/>
        <end position="265"/>
    </location>
</feature>
<accession>A0AAE1E1M0</accession>
<dbReference type="GO" id="GO:0016020">
    <property type="term" value="C:membrane"/>
    <property type="evidence" value="ECO:0007669"/>
    <property type="project" value="UniProtKB-SubCell"/>
</dbReference>
<name>A0AAE1E1M0_9GAST</name>
<feature type="transmembrane region" description="Helical" evidence="6">
    <location>
        <begin position="362"/>
        <end position="382"/>
    </location>
</feature>
<dbReference type="Gene3D" id="1.20.1250.20">
    <property type="entry name" value="MFS general substrate transporter like domains"/>
    <property type="match status" value="1"/>
</dbReference>
<evidence type="ECO:0000256" key="1">
    <source>
        <dbReference type="ARBA" id="ARBA00004141"/>
    </source>
</evidence>
<dbReference type="InterPro" id="IPR036259">
    <property type="entry name" value="MFS_trans_sf"/>
</dbReference>
<evidence type="ECO:0000256" key="2">
    <source>
        <dbReference type="ARBA" id="ARBA00022692"/>
    </source>
</evidence>
<evidence type="ECO:0000313" key="7">
    <source>
        <dbReference type="EMBL" id="KAK3790275.1"/>
    </source>
</evidence>
<dbReference type="PANTHER" id="PTHR23507:SF1">
    <property type="entry name" value="FI18259P1-RELATED"/>
    <property type="match status" value="1"/>
</dbReference>
<feature type="transmembrane region" description="Helical" evidence="6">
    <location>
        <begin position="117"/>
        <end position="138"/>
    </location>
</feature>
<dbReference type="AlphaFoldDB" id="A0AAE1E1M0"/>
<proteinExistence type="predicted"/>
<gene>
    <name evidence="7" type="ORF">RRG08_034837</name>
</gene>
<evidence type="ECO:0000256" key="5">
    <source>
        <dbReference type="SAM" id="MobiDB-lite"/>
    </source>
</evidence>
<protein>
    <recommendedName>
        <fullName evidence="9">Proton-coupled folate transporter</fullName>
    </recommendedName>
</protein>
<feature type="transmembrane region" description="Helical" evidence="6">
    <location>
        <begin position="177"/>
        <end position="202"/>
    </location>
</feature>
<feature type="transmembrane region" description="Helical" evidence="6">
    <location>
        <begin position="330"/>
        <end position="350"/>
    </location>
</feature>
<evidence type="ECO:0008006" key="9">
    <source>
        <dbReference type="Google" id="ProtNLM"/>
    </source>
</evidence>
<dbReference type="GO" id="GO:0022857">
    <property type="term" value="F:transmembrane transporter activity"/>
    <property type="evidence" value="ECO:0007669"/>
    <property type="project" value="TreeGrafter"/>
</dbReference>
<feature type="compositionally biased region" description="Polar residues" evidence="5">
    <location>
        <begin position="21"/>
        <end position="30"/>
    </location>
</feature>
<feature type="transmembrane region" description="Helical" evidence="6">
    <location>
        <begin position="47"/>
        <end position="71"/>
    </location>
</feature>
<organism evidence="7 8">
    <name type="scientific">Elysia crispata</name>
    <name type="common">lettuce slug</name>
    <dbReference type="NCBI Taxonomy" id="231223"/>
    <lineage>
        <taxon>Eukaryota</taxon>
        <taxon>Metazoa</taxon>
        <taxon>Spiralia</taxon>
        <taxon>Lophotrochozoa</taxon>
        <taxon>Mollusca</taxon>
        <taxon>Gastropoda</taxon>
        <taxon>Heterobranchia</taxon>
        <taxon>Euthyneura</taxon>
        <taxon>Panpulmonata</taxon>
        <taxon>Sacoglossa</taxon>
        <taxon>Placobranchoidea</taxon>
        <taxon>Plakobranchidae</taxon>
        <taxon>Elysia</taxon>
    </lineage>
</organism>
<comment type="caution">
    <text evidence="7">The sequence shown here is derived from an EMBL/GenBank/DDBJ whole genome shotgun (WGS) entry which is preliminary data.</text>
</comment>
<evidence type="ECO:0000256" key="4">
    <source>
        <dbReference type="ARBA" id="ARBA00023136"/>
    </source>
</evidence>
<dbReference type="SUPFAM" id="SSF103473">
    <property type="entry name" value="MFS general substrate transporter"/>
    <property type="match status" value="1"/>
</dbReference>
<evidence type="ECO:0000256" key="3">
    <source>
        <dbReference type="ARBA" id="ARBA00022989"/>
    </source>
</evidence>
<feature type="transmembrane region" description="Helical" evidence="6">
    <location>
        <begin position="150"/>
        <end position="171"/>
    </location>
</feature>
<evidence type="ECO:0000313" key="8">
    <source>
        <dbReference type="Proteomes" id="UP001283361"/>
    </source>
</evidence>